<keyword evidence="1" id="KW-0472">Membrane</keyword>
<keyword evidence="1" id="KW-1133">Transmembrane helix</keyword>
<dbReference type="RefSeq" id="WP_310797195.1">
    <property type="nucleotide sequence ID" value="NZ_CP123872.1"/>
</dbReference>
<gene>
    <name evidence="2" type="ORF">QGN29_07300</name>
</gene>
<reference evidence="2" key="1">
    <citation type="submission" date="2023-04" db="EMBL/GenBank/DDBJ databases">
        <title>Complete genome sequence of Temperatibacter marinus.</title>
        <authorList>
            <person name="Rong J.-C."/>
            <person name="Yi M.-L."/>
            <person name="Zhao Q."/>
        </authorList>
    </citation>
    <scope>NUCLEOTIDE SEQUENCE</scope>
    <source>
        <strain evidence="2">NBRC 110045</strain>
    </source>
</reference>
<sequence>MAQNSEPTAQEIALSVYTSIRQDDRPETIAIQLVQAIKHFRYNCPRINEYQLYHQQPNMAVLKVSCLAAPVYGISVASNGYISVYGGNGMLAPVKREDGRIYAFKADGSLEPEVTPALRHYLDQGLEKVRMGDDNNTFYMSVAISILGFVALASSFMWIRSWRRMSQAKAYNSTIPSAIKDELLEESTMIREKIFKHPTGIYIAQGRRGKRRLFHSFLPAWLYKKFSIKFREMANLPRPDDLEEEDY</sequence>
<evidence type="ECO:0000313" key="3">
    <source>
        <dbReference type="Proteomes" id="UP001268683"/>
    </source>
</evidence>
<organism evidence="2 3">
    <name type="scientific">Temperatibacter marinus</name>
    <dbReference type="NCBI Taxonomy" id="1456591"/>
    <lineage>
        <taxon>Bacteria</taxon>
        <taxon>Pseudomonadati</taxon>
        <taxon>Pseudomonadota</taxon>
        <taxon>Alphaproteobacteria</taxon>
        <taxon>Kordiimonadales</taxon>
        <taxon>Temperatibacteraceae</taxon>
        <taxon>Temperatibacter</taxon>
    </lineage>
</organism>
<proteinExistence type="predicted"/>
<dbReference type="AlphaFoldDB" id="A0AA52E9V1"/>
<evidence type="ECO:0000313" key="2">
    <source>
        <dbReference type="EMBL" id="WND01367.1"/>
    </source>
</evidence>
<dbReference type="Proteomes" id="UP001268683">
    <property type="component" value="Chromosome"/>
</dbReference>
<name>A0AA52E9V1_9PROT</name>
<accession>A0AA52E9V1</accession>
<keyword evidence="1" id="KW-0812">Transmembrane</keyword>
<dbReference type="KEGG" id="tmk:QGN29_07300"/>
<evidence type="ECO:0000256" key="1">
    <source>
        <dbReference type="SAM" id="Phobius"/>
    </source>
</evidence>
<keyword evidence="3" id="KW-1185">Reference proteome</keyword>
<dbReference type="EMBL" id="CP123872">
    <property type="protein sequence ID" value="WND01367.1"/>
    <property type="molecule type" value="Genomic_DNA"/>
</dbReference>
<feature type="transmembrane region" description="Helical" evidence="1">
    <location>
        <begin position="138"/>
        <end position="159"/>
    </location>
</feature>
<protein>
    <submittedName>
        <fullName evidence="2">Uncharacterized protein</fullName>
    </submittedName>
</protein>